<evidence type="ECO:0000256" key="3">
    <source>
        <dbReference type="ARBA" id="ARBA00022801"/>
    </source>
</evidence>
<accession>A0A420IU39</accession>
<feature type="domain" description="Phosphatidic acid phosphatase type 2/haloperoxidase" evidence="9">
    <location>
        <begin position="124"/>
        <end position="244"/>
    </location>
</feature>
<feature type="transmembrane region" description="Helical" evidence="8">
    <location>
        <begin position="327"/>
        <end position="347"/>
    </location>
</feature>
<comment type="caution">
    <text evidence="10">The sequence shown here is derived from an EMBL/GenBank/DDBJ whole genome shotgun (WGS) entry which is preliminary data.</text>
</comment>
<feature type="transmembrane region" description="Helical" evidence="8">
    <location>
        <begin position="201"/>
        <end position="219"/>
    </location>
</feature>
<feature type="transmembrane region" description="Helical" evidence="8">
    <location>
        <begin position="259"/>
        <end position="277"/>
    </location>
</feature>
<gene>
    <name evidence="10" type="ORF">GcC1_059022</name>
</gene>
<sequence>MIHIIYTPLQLMRDYAHQRTVSRLISDLMISIYLYHLLCSASNSNVTNWLFLDQQILPPWRFWLRQNILSQIQLETPYLARMQSRMRSSAIDSYFAITANLGTHTFFMVILPLLFWCGYTSLGRGMVHILATGVFLTGILKDLFSLPRPLAPPLRRISMSESAALEYGFPSTHSANAVSVAVYVILTLHSPDYHMHQSKRQLIECIAYFYAFSIVFGRLYCGMHGFIDVTVGGAIGAAISIIEHVYGSRSDRFLYQSSWIAPASIAFAMVFLVILHPKAADECPCFDDTVAFAGVIIGIEIGGWRYANSKWAWDYPVPATVPFDLNEMGWVLVILRTLTGVLVIFLWRKFMKSFLLKFLPYLFNVIESFGLEFNQILFNSATNFLLILSFFKVGSFTAASTNRSRLDQSISHLSRDQSSYENPQVTANASETSVGRLISRQENSKSDDKCQQLLFCCSNQTGEKKTLAPVQTYRRSPLAKLSRFLEPYSSQDQLLSNVDTFTNESVINLEDSCVLGEATEIKNCSRVRKPRLRCKIEITTKLIVYLGIGWLAVEINPIIFEIIGLGLGNHSYPNQLRN</sequence>
<feature type="transmembrane region" description="Helical" evidence="8">
    <location>
        <begin position="289"/>
        <end position="307"/>
    </location>
</feature>
<name>A0A420IU39_9PEZI</name>
<dbReference type="Pfam" id="PF01569">
    <property type="entry name" value="PAP2"/>
    <property type="match status" value="1"/>
</dbReference>
<keyword evidence="4" id="KW-0256">Endoplasmic reticulum</keyword>
<reference evidence="10 11" key="1">
    <citation type="journal article" date="2018" name="BMC Genomics">
        <title>Comparative genome analyses reveal sequence features reflecting distinct modes of host-adaptation between dicot and monocot powdery mildew.</title>
        <authorList>
            <person name="Wu Y."/>
            <person name="Ma X."/>
            <person name="Pan Z."/>
            <person name="Kale S.D."/>
            <person name="Song Y."/>
            <person name="King H."/>
            <person name="Zhang Q."/>
            <person name="Presley C."/>
            <person name="Deng X."/>
            <person name="Wei C.I."/>
            <person name="Xiao S."/>
        </authorList>
    </citation>
    <scope>NUCLEOTIDE SEQUENCE [LARGE SCALE GENOMIC DNA]</scope>
    <source>
        <strain evidence="10">UCSC1</strain>
    </source>
</reference>
<feature type="transmembrane region" description="Helical" evidence="8">
    <location>
        <begin position="542"/>
        <end position="567"/>
    </location>
</feature>
<feature type="transmembrane region" description="Helical" evidence="8">
    <location>
        <begin position="127"/>
        <end position="146"/>
    </location>
</feature>
<organism evidence="10 11">
    <name type="scientific">Golovinomyces cichoracearum</name>
    <dbReference type="NCBI Taxonomy" id="62708"/>
    <lineage>
        <taxon>Eukaryota</taxon>
        <taxon>Fungi</taxon>
        <taxon>Dikarya</taxon>
        <taxon>Ascomycota</taxon>
        <taxon>Pezizomycotina</taxon>
        <taxon>Leotiomycetes</taxon>
        <taxon>Erysiphales</taxon>
        <taxon>Erysiphaceae</taxon>
        <taxon>Golovinomyces</taxon>
    </lineage>
</organism>
<evidence type="ECO:0000256" key="7">
    <source>
        <dbReference type="ARBA" id="ARBA00038324"/>
    </source>
</evidence>
<dbReference type="AlphaFoldDB" id="A0A420IU39"/>
<evidence type="ECO:0000256" key="2">
    <source>
        <dbReference type="ARBA" id="ARBA00022692"/>
    </source>
</evidence>
<dbReference type="PANTHER" id="PTHR14969:SF28">
    <property type="entry name" value="DIHYDROSPHINGOSINE 1-PHOSPHATE PHOSPHATASE LCB3-RELATED"/>
    <property type="match status" value="1"/>
</dbReference>
<dbReference type="EMBL" id="MCBR01005904">
    <property type="protein sequence ID" value="RKF78044.1"/>
    <property type="molecule type" value="Genomic_DNA"/>
</dbReference>
<evidence type="ECO:0000313" key="10">
    <source>
        <dbReference type="EMBL" id="RKF78044.1"/>
    </source>
</evidence>
<comment type="similarity">
    <text evidence="7">Belongs to the type 2 lipid phosphate phosphatase family.</text>
</comment>
<comment type="subcellular location">
    <subcellularLocation>
        <location evidence="1">Endoplasmic reticulum membrane</location>
        <topology evidence="1">Multi-pass membrane protein</topology>
    </subcellularLocation>
</comment>
<dbReference type="PANTHER" id="PTHR14969">
    <property type="entry name" value="SPHINGOSINE-1-PHOSPHATE PHOSPHOHYDROLASE"/>
    <property type="match status" value="1"/>
</dbReference>
<dbReference type="GO" id="GO:0005789">
    <property type="term" value="C:endoplasmic reticulum membrane"/>
    <property type="evidence" value="ECO:0007669"/>
    <property type="project" value="UniProtKB-SubCell"/>
</dbReference>
<evidence type="ECO:0000256" key="8">
    <source>
        <dbReference type="SAM" id="Phobius"/>
    </source>
</evidence>
<evidence type="ECO:0000256" key="5">
    <source>
        <dbReference type="ARBA" id="ARBA00022989"/>
    </source>
</evidence>
<evidence type="ECO:0000256" key="4">
    <source>
        <dbReference type="ARBA" id="ARBA00022824"/>
    </source>
</evidence>
<dbReference type="Gene3D" id="1.20.144.10">
    <property type="entry name" value="Phosphatidic acid phosphatase type 2/haloperoxidase"/>
    <property type="match status" value="1"/>
</dbReference>
<evidence type="ECO:0000256" key="1">
    <source>
        <dbReference type="ARBA" id="ARBA00004477"/>
    </source>
</evidence>
<proteinExistence type="inferred from homology"/>
<protein>
    <submittedName>
        <fullName evidence="10">Dihydrosphingosine 1-phosphate phosphatase</fullName>
    </submittedName>
</protein>
<keyword evidence="6 8" id="KW-0472">Membrane</keyword>
<evidence type="ECO:0000256" key="6">
    <source>
        <dbReference type="ARBA" id="ARBA00023136"/>
    </source>
</evidence>
<dbReference type="InterPro" id="IPR036938">
    <property type="entry name" value="PAP2/HPO_sf"/>
</dbReference>
<dbReference type="OrthoDB" id="301434at2759"/>
<dbReference type="SMART" id="SM00014">
    <property type="entry name" value="acidPPc"/>
    <property type="match status" value="1"/>
</dbReference>
<evidence type="ECO:0000259" key="9">
    <source>
        <dbReference type="SMART" id="SM00014"/>
    </source>
</evidence>
<keyword evidence="5 8" id="KW-1133">Transmembrane helix</keyword>
<keyword evidence="3" id="KW-0378">Hydrolase</keyword>
<feature type="transmembrane region" description="Helical" evidence="8">
    <location>
        <begin position="91"/>
        <end position="115"/>
    </location>
</feature>
<keyword evidence="2 8" id="KW-0812">Transmembrane</keyword>
<dbReference type="InterPro" id="IPR000326">
    <property type="entry name" value="PAP2/HPO"/>
</dbReference>
<dbReference type="Proteomes" id="UP000285405">
    <property type="component" value="Unassembled WGS sequence"/>
</dbReference>
<dbReference type="CDD" id="cd03388">
    <property type="entry name" value="PAP2_SPPase1"/>
    <property type="match status" value="1"/>
</dbReference>
<feature type="transmembrane region" description="Helical" evidence="8">
    <location>
        <begin position="354"/>
        <end position="371"/>
    </location>
</feature>
<dbReference type="SUPFAM" id="SSF48317">
    <property type="entry name" value="Acid phosphatase/Vanadium-dependent haloperoxidase"/>
    <property type="match status" value="1"/>
</dbReference>
<dbReference type="GO" id="GO:0042392">
    <property type="term" value="F:sphingosine-1-phosphate phosphatase activity"/>
    <property type="evidence" value="ECO:0007669"/>
    <property type="project" value="TreeGrafter"/>
</dbReference>
<evidence type="ECO:0000313" key="11">
    <source>
        <dbReference type="Proteomes" id="UP000285405"/>
    </source>
</evidence>
<feature type="transmembrane region" description="Helical" evidence="8">
    <location>
        <begin position="377"/>
        <end position="399"/>
    </location>
</feature>